<protein>
    <recommendedName>
        <fullName evidence="2">SGF29 C-terminal domain-containing protein</fullName>
    </recommendedName>
</protein>
<comment type="caution">
    <text evidence="3">The sequence shown here is derived from an EMBL/GenBank/DDBJ whole genome shotgun (WGS) entry which is preliminary data.</text>
</comment>
<organism evidence="3 4">
    <name type="scientific">Hibiscus syriacus</name>
    <name type="common">Rose of Sharon</name>
    <dbReference type="NCBI Taxonomy" id="106335"/>
    <lineage>
        <taxon>Eukaryota</taxon>
        <taxon>Viridiplantae</taxon>
        <taxon>Streptophyta</taxon>
        <taxon>Embryophyta</taxon>
        <taxon>Tracheophyta</taxon>
        <taxon>Spermatophyta</taxon>
        <taxon>Magnoliopsida</taxon>
        <taxon>eudicotyledons</taxon>
        <taxon>Gunneridae</taxon>
        <taxon>Pentapetalae</taxon>
        <taxon>rosids</taxon>
        <taxon>malvids</taxon>
        <taxon>Malvales</taxon>
        <taxon>Malvaceae</taxon>
        <taxon>Malvoideae</taxon>
        <taxon>Hibiscus</taxon>
    </lineage>
</organism>
<dbReference type="FunFam" id="2.30.30.140:FF:000052">
    <property type="entry name" value="SAGA-associated factor 29 isoform X6"/>
    <property type="match status" value="1"/>
</dbReference>
<feature type="region of interest" description="Disordered" evidence="1">
    <location>
        <begin position="81"/>
        <end position="114"/>
    </location>
</feature>
<dbReference type="GO" id="GO:0000124">
    <property type="term" value="C:SAGA complex"/>
    <property type="evidence" value="ECO:0007669"/>
    <property type="project" value="InterPro"/>
</dbReference>
<evidence type="ECO:0000313" key="4">
    <source>
        <dbReference type="Proteomes" id="UP000436088"/>
    </source>
</evidence>
<dbReference type="AlphaFoldDB" id="A0A6A2ZKD2"/>
<feature type="compositionally biased region" description="Basic and acidic residues" evidence="1">
    <location>
        <begin position="94"/>
        <end position="111"/>
    </location>
</feature>
<dbReference type="CDD" id="cd20393">
    <property type="entry name" value="Tudor_SGF29_rpt1"/>
    <property type="match status" value="1"/>
</dbReference>
<accession>A0A6A2ZKD2</accession>
<dbReference type="EMBL" id="VEPZ02001147">
    <property type="protein sequence ID" value="KAE8691622.1"/>
    <property type="molecule type" value="Genomic_DNA"/>
</dbReference>
<dbReference type="Pfam" id="PF07039">
    <property type="entry name" value="SGF29_Tudor"/>
    <property type="match status" value="1"/>
</dbReference>
<evidence type="ECO:0000256" key="1">
    <source>
        <dbReference type="SAM" id="MobiDB-lite"/>
    </source>
</evidence>
<dbReference type="InterPro" id="IPR037802">
    <property type="entry name" value="SGF29"/>
</dbReference>
<evidence type="ECO:0000313" key="3">
    <source>
        <dbReference type="EMBL" id="KAE8691622.1"/>
    </source>
</evidence>
<gene>
    <name evidence="3" type="ORF">F3Y22_tig00110888pilonHSYRG00064</name>
</gene>
<keyword evidence="4" id="KW-1185">Reference proteome</keyword>
<dbReference type="PANTHER" id="PTHR21539:SF0">
    <property type="entry name" value="SAGA-ASSOCIATED FACTOR 29"/>
    <property type="match status" value="1"/>
</dbReference>
<dbReference type="PANTHER" id="PTHR21539">
    <property type="entry name" value="SAGA-ASSOCIATED FACTOR 29"/>
    <property type="match status" value="1"/>
</dbReference>
<feature type="domain" description="SGF29 C-terminal" evidence="2">
    <location>
        <begin position="123"/>
        <end position="325"/>
    </location>
</feature>
<evidence type="ECO:0000259" key="2">
    <source>
        <dbReference type="PROSITE" id="PS51518"/>
    </source>
</evidence>
<sequence length="325" mass="37136">MSSQGIASILENSRELDRLRKDQEDVLVEINKLHKKLQATPEVVEKPGDSSLSRLKSLYIQARDLSEREVAISSSLVGQLDTFLPSGPPGQQRRKMDGDQKRKRMKSDSDISRISPSMRSHIEACVSLKDEQVAARVTSDAEKDEWFVVKVINFDEKTKEFEVLDEEPGDDEDGGVQRKYKLPASCIIPFPKQSDPSSTQEFPAGRHVLAVYPGTTALYKATVVSTPRKVTISVTTVVIQYPIYTFRSIRILYVLCSFAKTINWQLLFVHIRGGLSTLLYRFRGNLMSTYWNLMTTKKTELCRIGWYHFTKWFHCQKDIDNEMCV</sequence>
<dbReference type="PROSITE" id="PS51518">
    <property type="entry name" value="SGF29_C"/>
    <property type="match status" value="1"/>
</dbReference>
<reference evidence="3" key="1">
    <citation type="submission" date="2019-09" db="EMBL/GenBank/DDBJ databases">
        <title>Draft genome information of white flower Hibiscus syriacus.</title>
        <authorList>
            <person name="Kim Y.-M."/>
        </authorList>
    </citation>
    <scope>NUCLEOTIDE SEQUENCE [LARGE SCALE GENOMIC DNA]</scope>
    <source>
        <strain evidence="3">YM2019G1</strain>
    </source>
</reference>
<name>A0A6A2ZKD2_HIBSY</name>
<dbReference type="InterPro" id="IPR010750">
    <property type="entry name" value="SGF29_tudor-like_dom"/>
</dbReference>
<dbReference type="Gene3D" id="2.30.30.140">
    <property type="match status" value="2"/>
</dbReference>
<proteinExistence type="predicted"/>
<dbReference type="InterPro" id="IPR047288">
    <property type="entry name" value="Tudor_SGF29_rpt1"/>
</dbReference>
<dbReference type="Proteomes" id="UP000436088">
    <property type="component" value="Unassembled WGS sequence"/>
</dbReference>